<sequence length="1191" mass="132299">MEVSDLKMLLWMTVWALVTVTNAYAQMGLRAAQLTAPKISHLEDSIFIKNNSNNGLSLFSKWTGIDLGHRRRQTGGMDSELAAIFRGVAYGVTIKPPTTPILPSTTIGTTTTTSTTTTTTTTPQPSIYYSQGTFDFESFSESPEPLLPNIQAESSPVPEVPEHPPKYHPMQYPYLEAPEVRTQFTEELEVKPTSSISDSQVVWADISDVKWVKALGIAWVVHVYTAAALYCILVLLAIFWLSRVNAKIHLLPHGYYITLHLLMFLAAFLRCVHLFHDPYGAEQRLPQPLSQAVEETAWPCLTAAVGVVAMSIVRAWQCPRLIPKRNLTSLGLALITAVHLVMALTAHLVTGLLPNQVSSLRAAARSVTVAWGGTVGLVGLIATWRVAIDAGRFPSQQHMHFNRTPTGVNIPLRNPRMALVYGTWLTLVACIAQVTLSTLHLYALIGPFHLLDVPPLYPWQWMAYQSSARTLEIITWVLLGAISALNVGGYQNKYTSSTGEARLLTVLGCHCCGSSTSVATQENIEDMYPTMCQTNHALRNLTLQSCGKGIYQDALGDPIMRRANTGFRANKRNSIRKSATSDMTFLWNNGNLPVNSSSRPSSMLFNDSGFIRFKMQGANDEIRNSLQNLDLISHDNNENTKKKQVLQQAESNIEENIYIDDPHPYKNSLMAPEIAQQLSYCSSEKLENHLQETLMENLLQNRINAQLYSGLKNISGNQDEANTMTDYSSTDNQSPIPPSDADWSKYASNCSSISATTSFDVRMYGDFEVGHYYQNPSCASSHTYASLQRPPTRGHNFVYNQHTMSKNFPEEIPVHSYESQQAAEKLTALLAPYSSTKYQLVNNDYVSVCSPDHLGYGSDSDIYSSFNGRCTQLSQDYETSSPGHQKIHNSHRVNVHDVTPDSGLAVDYSGNTDETSGDDTESTPSSTLPKSNSGLFSKIVKNNFSRNNSGYTPLDTDDPFLYQQLYQQRQTVQNQEERQHYKTSQTTGHVRPCGHRPRRGRHSDIKTRYQESPLVNTSPPTNYSCNPNLKTERNNLYLQYLPPQENIQLKIKQQHIQQQINQKRLERKEQLKLKTSLTNQSLVSPNSPLKDIATIFEVHDDAESLTEQPTLSASSSRVPSPPSSRAVSPSSTRPASSVASHSDLPSECVDSEDDSTSGDNSGVTSEDETTSQATPSQAWPPPARLIRQQTE</sequence>
<feature type="compositionally biased region" description="Polar residues" evidence="7">
    <location>
        <begin position="719"/>
        <end position="734"/>
    </location>
</feature>
<evidence type="ECO:0000256" key="6">
    <source>
        <dbReference type="ARBA" id="ARBA00023136"/>
    </source>
</evidence>
<feature type="region of interest" description="Disordered" evidence="7">
    <location>
        <begin position="979"/>
        <end position="1001"/>
    </location>
</feature>
<dbReference type="Pfam" id="PF25987">
    <property type="entry name" value="PRRT3"/>
    <property type="match status" value="1"/>
</dbReference>
<keyword evidence="3 8" id="KW-0812">Transmembrane</keyword>
<keyword evidence="6 8" id="KW-0472">Membrane</keyword>
<evidence type="ECO:0000256" key="2">
    <source>
        <dbReference type="ARBA" id="ARBA00022553"/>
    </source>
</evidence>
<dbReference type="InterPro" id="IPR052836">
    <property type="entry name" value="PRRT_domain-containing"/>
</dbReference>
<dbReference type="InterPro" id="IPR059081">
    <property type="entry name" value="PRRT3-4"/>
</dbReference>
<feature type="region of interest" description="Disordered" evidence="7">
    <location>
        <begin position="1103"/>
        <end position="1191"/>
    </location>
</feature>
<protein>
    <recommendedName>
        <fullName evidence="10">Proline-rich transmembrane protein 3/4 domain-containing protein</fullName>
    </recommendedName>
</protein>
<dbReference type="PANTHER" id="PTHR35578:SF6">
    <property type="entry name" value="PROLINE-RICH TRANSMEMBRANE PROTEIN 4"/>
    <property type="match status" value="1"/>
</dbReference>
<evidence type="ECO:0000313" key="12">
    <source>
        <dbReference type="Proteomes" id="UP001497623"/>
    </source>
</evidence>
<comment type="caution">
    <text evidence="11">The sequence shown here is derived from an EMBL/GenBank/DDBJ whole genome shotgun (WGS) entry which is preliminary data.</text>
</comment>
<feature type="transmembrane region" description="Helical" evidence="8">
    <location>
        <begin position="217"/>
        <end position="242"/>
    </location>
</feature>
<evidence type="ECO:0000256" key="1">
    <source>
        <dbReference type="ARBA" id="ARBA00004141"/>
    </source>
</evidence>
<evidence type="ECO:0000256" key="9">
    <source>
        <dbReference type="SAM" id="SignalP"/>
    </source>
</evidence>
<organism evidence="11 12">
    <name type="scientific">Meganyctiphanes norvegica</name>
    <name type="common">Northern krill</name>
    <name type="synonym">Thysanopoda norvegica</name>
    <dbReference type="NCBI Taxonomy" id="48144"/>
    <lineage>
        <taxon>Eukaryota</taxon>
        <taxon>Metazoa</taxon>
        <taxon>Ecdysozoa</taxon>
        <taxon>Arthropoda</taxon>
        <taxon>Crustacea</taxon>
        <taxon>Multicrustacea</taxon>
        <taxon>Malacostraca</taxon>
        <taxon>Eumalacostraca</taxon>
        <taxon>Eucarida</taxon>
        <taxon>Euphausiacea</taxon>
        <taxon>Euphausiidae</taxon>
        <taxon>Meganyctiphanes</taxon>
    </lineage>
</organism>
<evidence type="ECO:0000256" key="3">
    <source>
        <dbReference type="ARBA" id="ARBA00022692"/>
    </source>
</evidence>
<evidence type="ECO:0000259" key="10">
    <source>
        <dbReference type="Pfam" id="PF25987"/>
    </source>
</evidence>
<feature type="compositionally biased region" description="Basic residues" evidence="7">
    <location>
        <begin position="992"/>
        <end position="1001"/>
    </location>
</feature>
<feature type="transmembrane region" description="Helical" evidence="8">
    <location>
        <begin position="296"/>
        <end position="316"/>
    </location>
</feature>
<feature type="compositionally biased region" description="Polar residues" evidence="7">
    <location>
        <begin position="1157"/>
        <end position="1177"/>
    </location>
</feature>
<proteinExistence type="predicted"/>
<feature type="region of interest" description="Disordered" evidence="7">
    <location>
        <begin position="719"/>
        <end position="741"/>
    </location>
</feature>
<feature type="transmembrane region" description="Helical" evidence="8">
    <location>
        <begin position="254"/>
        <end position="276"/>
    </location>
</feature>
<feature type="region of interest" description="Disordered" evidence="7">
    <location>
        <begin position="895"/>
        <end position="934"/>
    </location>
</feature>
<keyword evidence="4 9" id="KW-0732">Signal</keyword>
<feature type="region of interest" description="Disordered" evidence="7">
    <location>
        <begin position="101"/>
        <end position="124"/>
    </location>
</feature>
<dbReference type="Proteomes" id="UP001497623">
    <property type="component" value="Unassembled WGS sequence"/>
</dbReference>
<dbReference type="PANTHER" id="PTHR35578">
    <property type="entry name" value="PROLINE-RICH TRANSMEMBRANE PROTEIN 4-RELATED"/>
    <property type="match status" value="1"/>
</dbReference>
<name>A0AAV2Q8R2_MEGNR</name>
<feature type="transmembrane region" description="Helical" evidence="8">
    <location>
        <begin position="369"/>
        <end position="388"/>
    </location>
</feature>
<accession>A0AAV2Q8R2</accession>
<dbReference type="AlphaFoldDB" id="A0AAV2Q8R2"/>
<evidence type="ECO:0000256" key="7">
    <source>
        <dbReference type="SAM" id="MobiDB-lite"/>
    </source>
</evidence>
<comment type="subcellular location">
    <subcellularLocation>
        <location evidence="1">Membrane</location>
        <topology evidence="1">Multi-pass membrane protein</topology>
    </subcellularLocation>
</comment>
<feature type="transmembrane region" description="Helical" evidence="8">
    <location>
        <begin position="419"/>
        <end position="445"/>
    </location>
</feature>
<keyword evidence="2" id="KW-0597">Phosphoprotein</keyword>
<keyword evidence="12" id="KW-1185">Reference proteome</keyword>
<dbReference type="EMBL" id="CAXKWB010003836">
    <property type="protein sequence ID" value="CAL4070599.1"/>
    <property type="molecule type" value="Genomic_DNA"/>
</dbReference>
<evidence type="ECO:0000256" key="4">
    <source>
        <dbReference type="ARBA" id="ARBA00022729"/>
    </source>
</evidence>
<evidence type="ECO:0000313" key="11">
    <source>
        <dbReference type="EMBL" id="CAL4070599.1"/>
    </source>
</evidence>
<feature type="chain" id="PRO_5043943190" description="Proline-rich transmembrane protein 3/4 domain-containing protein" evidence="9">
    <location>
        <begin position="24"/>
        <end position="1191"/>
    </location>
</feature>
<keyword evidence="5 8" id="KW-1133">Transmembrane helix</keyword>
<evidence type="ECO:0000256" key="5">
    <source>
        <dbReference type="ARBA" id="ARBA00022989"/>
    </source>
</evidence>
<feature type="transmembrane region" description="Helical" evidence="8">
    <location>
        <begin position="328"/>
        <end position="349"/>
    </location>
</feature>
<evidence type="ECO:0000256" key="8">
    <source>
        <dbReference type="SAM" id="Phobius"/>
    </source>
</evidence>
<gene>
    <name evidence="11" type="ORF">MNOR_LOCUS8308</name>
</gene>
<feature type="signal peptide" evidence="9">
    <location>
        <begin position="1"/>
        <end position="23"/>
    </location>
</feature>
<feature type="domain" description="Proline-rich transmembrane protein 3/4" evidence="10">
    <location>
        <begin position="197"/>
        <end position="483"/>
    </location>
</feature>
<reference evidence="11 12" key="1">
    <citation type="submission" date="2024-05" db="EMBL/GenBank/DDBJ databases">
        <authorList>
            <person name="Wallberg A."/>
        </authorList>
    </citation>
    <scope>NUCLEOTIDE SEQUENCE [LARGE SCALE GENOMIC DNA]</scope>
</reference>
<feature type="compositionally biased region" description="Low complexity" evidence="7">
    <location>
        <begin position="1112"/>
        <end position="1140"/>
    </location>
</feature>